<feature type="binding site" evidence="7 8">
    <location>
        <begin position="60"/>
        <end position="65"/>
    </location>
    <ligand>
        <name>FMN</name>
        <dbReference type="ChEBI" id="CHEBI:58210"/>
    </ligand>
</feature>
<evidence type="ECO:0000256" key="4">
    <source>
        <dbReference type="ARBA" id="ARBA00022643"/>
    </source>
</evidence>
<feature type="domain" description="Pyridoxine 5'-phosphate oxidase dimerisation C-terminal" evidence="10">
    <location>
        <begin position="171"/>
        <end position="212"/>
    </location>
</feature>
<protein>
    <recommendedName>
        <fullName evidence="7">Pyridoxine/pyridoxamine 5'-phosphate oxidase</fullName>
        <ecNumber evidence="7">1.4.3.5</ecNumber>
    </recommendedName>
    <alternativeName>
        <fullName evidence="7">PNP/PMP oxidase</fullName>
        <shortName evidence="7">PNPOx</shortName>
    </alternativeName>
    <alternativeName>
        <fullName evidence="7">Pyridoxal 5'-phosphate synthase</fullName>
    </alternativeName>
</protein>
<dbReference type="Gene3D" id="2.30.110.10">
    <property type="entry name" value="Electron Transport, Fmn-binding Protein, Chain A"/>
    <property type="match status" value="1"/>
</dbReference>
<dbReference type="NCBIfam" id="NF004231">
    <property type="entry name" value="PRK05679.1"/>
    <property type="match status" value="1"/>
</dbReference>
<dbReference type="PANTHER" id="PTHR10851">
    <property type="entry name" value="PYRIDOXINE-5-PHOSPHATE OXIDASE"/>
    <property type="match status" value="1"/>
</dbReference>
<dbReference type="InterPro" id="IPR019576">
    <property type="entry name" value="Pyridoxamine_oxidase_dimer_C"/>
</dbReference>
<accession>A0A1U9KET7</accession>
<dbReference type="SUPFAM" id="SSF50475">
    <property type="entry name" value="FMN-binding split barrel"/>
    <property type="match status" value="1"/>
</dbReference>
<comment type="similarity">
    <text evidence="1 7">Belongs to the pyridoxamine 5'-phosphate oxidase family.</text>
</comment>
<dbReference type="InterPro" id="IPR011576">
    <property type="entry name" value="Pyridox_Oxase_N"/>
</dbReference>
<dbReference type="OrthoDB" id="9780392at2"/>
<comment type="catalytic activity">
    <reaction evidence="7">
        <text>pyridoxamine 5'-phosphate + O2 + H2O = pyridoxal 5'-phosphate + H2O2 + NH4(+)</text>
        <dbReference type="Rhea" id="RHEA:15817"/>
        <dbReference type="ChEBI" id="CHEBI:15377"/>
        <dbReference type="ChEBI" id="CHEBI:15379"/>
        <dbReference type="ChEBI" id="CHEBI:16240"/>
        <dbReference type="ChEBI" id="CHEBI:28938"/>
        <dbReference type="ChEBI" id="CHEBI:58451"/>
        <dbReference type="ChEBI" id="CHEBI:597326"/>
        <dbReference type="EC" id="1.4.3.5"/>
    </reaction>
</comment>
<organism evidence="11 12">
    <name type="scientific">Acetobacter aceti</name>
    <dbReference type="NCBI Taxonomy" id="435"/>
    <lineage>
        <taxon>Bacteria</taxon>
        <taxon>Pseudomonadati</taxon>
        <taxon>Pseudomonadota</taxon>
        <taxon>Alphaproteobacteria</taxon>
        <taxon>Acetobacterales</taxon>
        <taxon>Acetobacteraceae</taxon>
        <taxon>Acetobacter</taxon>
        <taxon>Acetobacter subgen. Acetobacter</taxon>
    </lineage>
</organism>
<evidence type="ECO:0000256" key="1">
    <source>
        <dbReference type="ARBA" id="ARBA00007301"/>
    </source>
</evidence>
<comment type="cofactor">
    <cofactor evidence="7 8">
        <name>FMN</name>
        <dbReference type="ChEBI" id="CHEBI:58210"/>
    </cofactor>
    <text evidence="7 8">Binds 1 FMN per subunit.</text>
</comment>
<feature type="binding site" evidence="7">
    <location>
        <position position="65"/>
    </location>
    <ligand>
        <name>substrate</name>
    </ligand>
</feature>
<name>A0A1U9KET7_ACEAC</name>
<dbReference type="GO" id="GO:0004733">
    <property type="term" value="F:pyridoxamine phosphate oxidase activity"/>
    <property type="evidence" value="ECO:0007669"/>
    <property type="project" value="UniProtKB-UniRule"/>
</dbReference>
<dbReference type="HAMAP" id="MF_01629">
    <property type="entry name" value="PdxH"/>
    <property type="match status" value="1"/>
</dbReference>
<dbReference type="STRING" id="435.A0U92_05475"/>
<comment type="subunit">
    <text evidence="2 7">Homodimer.</text>
</comment>
<feature type="binding site" evidence="7 8">
    <location>
        <position position="194"/>
    </location>
    <ligand>
        <name>FMN</name>
        <dbReference type="ChEBI" id="CHEBI:58210"/>
    </ligand>
</feature>
<feature type="binding site" evidence="7">
    <location>
        <begin position="190"/>
        <end position="192"/>
    </location>
    <ligand>
        <name>substrate</name>
    </ligand>
</feature>
<feature type="binding site" evidence="7 8">
    <location>
        <position position="82"/>
    </location>
    <ligand>
        <name>FMN</name>
        <dbReference type="ChEBI" id="CHEBI:58210"/>
    </ligand>
</feature>
<dbReference type="InterPro" id="IPR012349">
    <property type="entry name" value="Split_barrel_FMN-bd"/>
</dbReference>
<dbReference type="InterPro" id="IPR019740">
    <property type="entry name" value="Pyridox_Oxase_CS"/>
</dbReference>
<dbReference type="UniPathway" id="UPA01068">
    <property type="reaction ID" value="UER00304"/>
</dbReference>
<dbReference type="GO" id="GO:0008615">
    <property type="term" value="P:pyridoxine biosynthetic process"/>
    <property type="evidence" value="ECO:0007669"/>
    <property type="project" value="UniProtKB-UniRule"/>
</dbReference>
<comment type="catalytic activity">
    <reaction evidence="7">
        <text>pyridoxine 5'-phosphate + O2 = pyridoxal 5'-phosphate + H2O2</text>
        <dbReference type="Rhea" id="RHEA:15149"/>
        <dbReference type="ChEBI" id="CHEBI:15379"/>
        <dbReference type="ChEBI" id="CHEBI:16240"/>
        <dbReference type="ChEBI" id="CHEBI:58589"/>
        <dbReference type="ChEBI" id="CHEBI:597326"/>
        <dbReference type="EC" id="1.4.3.5"/>
    </reaction>
</comment>
<dbReference type="FunFam" id="2.30.110.10:FF:000020">
    <property type="entry name" value="PNPO isoform 11"/>
    <property type="match status" value="1"/>
</dbReference>
<evidence type="ECO:0000313" key="11">
    <source>
        <dbReference type="EMBL" id="AQS84315.1"/>
    </source>
</evidence>
<feature type="domain" description="Pyridoxamine 5'-phosphate oxidase N-terminal" evidence="9">
    <location>
        <begin position="34"/>
        <end position="158"/>
    </location>
</feature>
<proteinExistence type="inferred from homology"/>
<evidence type="ECO:0000313" key="12">
    <source>
        <dbReference type="Proteomes" id="UP000188937"/>
    </source>
</evidence>
<evidence type="ECO:0000259" key="10">
    <source>
        <dbReference type="Pfam" id="PF10590"/>
    </source>
</evidence>
<dbReference type="NCBIfam" id="TIGR00558">
    <property type="entry name" value="pdxH"/>
    <property type="match status" value="1"/>
</dbReference>
<keyword evidence="3 7" id="KW-0285">Flavoprotein</keyword>
<comment type="pathway">
    <text evidence="7">Cofactor metabolism; pyridoxal 5'-phosphate salvage; pyridoxal 5'-phosphate from pyridoxamine 5'-phosphate: step 1/1.</text>
</comment>
<keyword evidence="4 7" id="KW-0288">FMN</keyword>
<dbReference type="AlphaFoldDB" id="A0A1U9KET7"/>
<feature type="binding site" evidence="7">
    <location>
        <position position="130"/>
    </location>
    <ligand>
        <name>substrate</name>
    </ligand>
</feature>
<dbReference type="GO" id="GO:0010181">
    <property type="term" value="F:FMN binding"/>
    <property type="evidence" value="ECO:0007669"/>
    <property type="project" value="UniProtKB-UniRule"/>
</dbReference>
<feature type="binding site" evidence="7 8">
    <location>
        <position position="81"/>
    </location>
    <ligand>
        <name>FMN</name>
        <dbReference type="ChEBI" id="CHEBI:58210"/>
    </ligand>
</feature>
<dbReference type="PIRSF" id="PIRSF000190">
    <property type="entry name" value="Pyd_amn-ph_oxd"/>
    <property type="match status" value="1"/>
</dbReference>
<comment type="function">
    <text evidence="7">Catalyzes the oxidation of either pyridoxine 5'-phosphate (PNP) or pyridoxamine 5'-phosphate (PMP) into pyridoxal 5'-phosphate (PLP).</text>
</comment>
<evidence type="ECO:0000256" key="5">
    <source>
        <dbReference type="ARBA" id="ARBA00023002"/>
    </source>
</evidence>
<dbReference type="PANTHER" id="PTHR10851:SF0">
    <property type="entry name" value="PYRIDOXINE-5'-PHOSPHATE OXIDASE"/>
    <property type="match status" value="1"/>
</dbReference>
<evidence type="ECO:0000256" key="2">
    <source>
        <dbReference type="ARBA" id="ARBA00011738"/>
    </source>
</evidence>
<feature type="binding site" evidence="7">
    <location>
        <position position="122"/>
    </location>
    <ligand>
        <name>substrate</name>
    </ligand>
</feature>
<dbReference type="RefSeq" id="WP_077812357.1">
    <property type="nucleotide sequence ID" value="NZ_CP014692.1"/>
</dbReference>
<evidence type="ECO:0000256" key="3">
    <source>
        <dbReference type="ARBA" id="ARBA00022630"/>
    </source>
</evidence>
<evidence type="ECO:0000259" key="9">
    <source>
        <dbReference type="Pfam" id="PF01243"/>
    </source>
</evidence>
<keyword evidence="5 7" id="KW-0560">Oxidoreductase</keyword>
<feature type="binding site" evidence="7 8">
    <location>
        <begin position="139"/>
        <end position="140"/>
    </location>
    <ligand>
        <name>FMN</name>
        <dbReference type="ChEBI" id="CHEBI:58210"/>
    </ligand>
</feature>
<dbReference type="Proteomes" id="UP000188937">
    <property type="component" value="Chromosome"/>
</dbReference>
<keyword evidence="12" id="KW-1185">Reference proteome</keyword>
<reference evidence="11 12" key="1">
    <citation type="submission" date="2016-03" db="EMBL/GenBank/DDBJ databases">
        <title>Acetic acid bacteria sequencing.</title>
        <authorList>
            <person name="Brandt J."/>
            <person name="Jakob F."/>
            <person name="Vogel R.F."/>
        </authorList>
    </citation>
    <scope>NUCLEOTIDE SEQUENCE [LARGE SCALE GENOMIC DNA]</scope>
    <source>
        <strain evidence="11 12">TMW2.1153</strain>
    </source>
</reference>
<dbReference type="EMBL" id="CP014692">
    <property type="protein sequence ID" value="AQS84315.1"/>
    <property type="molecule type" value="Genomic_DNA"/>
</dbReference>
<dbReference type="KEGG" id="aace:A0U92_05475"/>
<evidence type="ECO:0000256" key="7">
    <source>
        <dbReference type="HAMAP-Rule" id="MF_01629"/>
    </source>
</evidence>
<dbReference type="PROSITE" id="PS01064">
    <property type="entry name" value="PYRIDOX_OXIDASE"/>
    <property type="match status" value="1"/>
</dbReference>
<feature type="binding site" evidence="7 8">
    <location>
        <position position="104"/>
    </location>
    <ligand>
        <name>FMN</name>
        <dbReference type="ChEBI" id="CHEBI:58210"/>
    </ligand>
</feature>
<feature type="binding site" evidence="7">
    <location>
        <position position="126"/>
    </location>
    <ligand>
        <name>substrate</name>
    </ligand>
</feature>
<evidence type="ECO:0000256" key="8">
    <source>
        <dbReference type="PIRSR" id="PIRSR000190-2"/>
    </source>
</evidence>
<dbReference type="EC" id="1.4.3.5" evidence="7"/>
<dbReference type="Pfam" id="PF01243">
    <property type="entry name" value="PNPOx_N"/>
    <property type="match status" value="1"/>
</dbReference>
<dbReference type="eggNOG" id="COG0259">
    <property type="taxonomic scope" value="Bacteria"/>
</dbReference>
<sequence length="212" mass="24454">MSHPESIPQQDTEKQPLIDLSADPFDLFTAWMKDAEASEPNDPNAMTLATVSPEGRPSARIILLKGADRRGFCFYTNLESRKGRELTATPVAALLFHWKSLRRQIRIEGTVTPVTTEEADAYFATRRRLSQIGAIASDQSRPLPDRATFEKRIHETEEKYAGQEVPRPANWSGFRLLPDRFEFWQDRPYRLHDRAIWVRHGMDGWDVTRLYP</sequence>
<comment type="pathway">
    <text evidence="7">Cofactor metabolism; pyridoxal 5'-phosphate salvage; pyridoxal 5'-phosphate from pyridoxine 5'-phosphate: step 1/1.</text>
</comment>
<keyword evidence="6 7" id="KW-0664">Pyridoxine biosynthesis</keyword>
<feature type="binding site" evidence="7 8">
    <location>
        <position position="184"/>
    </location>
    <ligand>
        <name>FMN</name>
        <dbReference type="ChEBI" id="CHEBI:58210"/>
    </ligand>
</feature>
<dbReference type="InterPro" id="IPR000659">
    <property type="entry name" value="Pyridox_Oxase"/>
</dbReference>
<feature type="binding site" evidence="7 8">
    <location>
        <begin position="75"/>
        <end position="76"/>
    </location>
    <ligand>
        <name>FMN</name>
        <dbReference type="ChEBI" id="CHEBI:58210"/>
    </ligand>
</feature>
<dbReference type="Pfam" id="PF10590">
    <property type="entry name" value="PNP_phzG_C"/>
    <property type="match status" value="1"/>
</dbReference>
<evidence type="ECO:0000256" key="6">
    <source>
        <dbReference type="ARBA" id="ARBA00023096"/>
    </source>
</evidence>
<gene>
    <name evidence="7" type="primary">pdxH</name>
    <name evidence="11" type="ORF">A0U92_05475</name>
</gene>